<proteinExistence type="predicted"/>
<dbReference type="PROSITE" id="PS51257">
    <property type="entry name" value="PROKAR_LIPOPROTEIN"/>
    <property type="match status" value="1"/>
</dbReference>
<evidence type="ECO:0008006" key="5">
    <source>
        <dbReference type="Google" id="ProtNLM"/>
    </source>
</evidence>
<feature type="compositionally biased region" description="Low complexity" evidence="1">
    <location>
        <begin position="124"/>
        <end position="143"/>
    </location>
</feature>
<keyword evidence="4" id="KW-1185">Reference proteome</keyword>
<feature type="compositionally biased region" description="Low complexity" evidence="1">
    <location>
        <begin position="150"/>
        <end position="196"/>
    </location>
</feature>
<accession>A0ABX0Y717</accession>
<feature type="region of interest" description="Disordered" evidence="1">
    <location>
        <begin position="112"/>
        <end position="197"/>
    </location>
</feature>
<feature type="signal peptide" evidence="2">
    <location>
        <begin position="1"/>
        <end position="36"/>
    </location>
</feature>
<dbReference type="InterPro" id="IPR036182">
    <property type="entry name" value="PCuAC_sf"/>
</dbReference>
<evidence type="ECO:0000256" key="2">
    <source>
        <dbReference type="SAM" id="SignalP"/>
    </source>
</evidence>
<sequence>MPRSITGTPSRRRMSRVAALLAAPAAAVCLLSGCGAGQVNQTTSMVAPIAGADVNSKPHGQASLRAVEVKYNSPEGYSAGETAPLSLYIANNDAGKPLVLRSVTATDASGAPIGTVVLTGGTPSVGTGAAPSASATGEPAATEGAGGPSAGPSHRASASPSRRAAASANPSASESPSESASESPSEAPSPSPSAASVTIPASGYARLDPDSGAYLAITNLTTSLRPGSSVLVTFTFEGEDPLQVPVSFAVPLSPAPRTGAPSDAAAE</sequence>
<comment type="caution">
    <text evidence="3">The sequence shown here is derived from an EMBL/GenBank/DDBJ whole genome shotgun (WGS) entry which is preliminary data.</text>
</comment>
<protein>
    <recommendedName>
        <fullName evidence="5">Copper chaperone PCu(A)C</fullName>
    </recommendedName>
</protein>
<organism evidence="3 4">
    <name type="scientific">Planosporangium thailandense</name>
    <dbReference type="NCBI Taxonomy" id="765197"/>
    <lineage>
        <taxon>Bacteria</taxon>
        <taxon>Bacillati</taxon>
        <taxon>Actinomycetota</taxon>
        <taxon>Actinomycetes</taxon>
        <taxon>Micromonosporales</taxon>
        <taxon>Micromonosporaceae</taxon>
        <taxon>Planosporangium</taxon>
    </lineage>
</organism>
<reference evidence="3 4" key="1">
    <citation type="submission" date="2020-03" db="EMBL/GenBank/DDBJ databases">
        <title>WGS of the type strain of Planosporangium spp.</title>
        <authorList>
            <person name="Thawai C."/>
        </authorList>
    </citation>
    <scope>NUCLEOTIDE SEQUENCE [LARGE SCALE GENOMIC DNA]</scope>
    <source>
        <strain evidence="3 4">TBRC 5610</strain>
    </source>
</reference>
<gene>
    <name evidence="3" type="ORF">HC031_29775</name>
</gene>
<dbReference type="Proteomes" id="UP000722989">
    <property type="component" value="Unassembled WGS sequence"/>
</dbReference>
<evidence type="ECO:0000313" key="4">
    <source>
        <dbReference type="Proteomes" id="UP000722989"/>
    </source>
</evidence>
<feature type="chain" id="PRO_5046089521" description="Copper chaperone PCu(A)C" evidence="2">
    <location>
        <begin position="37"/>
        <end position="267"/>
    </location>
</feature>
<evidence type="ECO:0000256" key="1">
    <source>
        <dbReference type="SAM" id="MobiDB-lite"/>
    </source>
</evidence>
<dbReference type="EMBL" id="JAATVY010000038">
    <property type="protein sequence ID" value="NJC73871.1"/>
    <property type="molecule type" value="Genomic_DNA"/>
</dbReference>
<name>A0ABX0Y717_9ACTN</name>
<evidence type="ECO:0000313" key="3">
    <source>
        <dbReference type="EMBL" id="NJC73871.1"/>
    </source>
</evidence>
<keyword evidence="2" id="KW-0732">Signal</keyword>
<dbReference type="RefSeq" id="WP_167928774.1">
    <property type="nucleotide sequence ID" value="NZ_JAATVY010000038.1"/>
</dbReference>
<dbReference type="Gene3D" id="2.60.40.1890">
    <property type="entry name" value="PCu(A)C copper chaperone"/>
    <property type="match status" value="1"/>
</dbReference>